<dbReference type="Pfam" id="PF00638">
    <property type="entry name" value="Ran_BP1"/>
    <property type="match status" value="1"/>
</dbReference>
<sequence>MKRSAVHQLTKDGRDEEDDDSEGQVGFQKADDTILATRVIRGLPKRNSAASSSTSSSSSQPDQSSSKFGAFKGFNTGSSSTFTFTPPAATPSMSPSQDPPLVAPTASSTAKALSSFLSSPSQNSLAPASTQSSPDEIAAETYWKSLRGLNVAFISAVQQAMEGDPFVDLNDTFVETYQRHREVIQRQFDNASQTDSSSPAPLSRTPTQAALAMPTPPSSSSSFSGFTFSQKSTSGSSESQGTGFTPGLTNGASSKTTASPFNFASSTSTVSASTSSSFFNPSSSGTSSAFSFGKPATSMTSTSPSKDSESSTPGSKSDTAKSSGFSFGAPATSASPFGSASFGAPPSSSKPNPFGAPSVPSSFPSSTPSSSSTSTAPKPASPFGGFGTGPASAFGAKTPTSPGGGSIGNPVGFGFGAAANNNKDKDSSNNATGSVLAFGSPAPKPLEEQHTAEIKAGGEGEEKKEGGLEAAALFGNSPHDEEGEGEEDEETTHSIRLKAFRLKKADEGAAGWAELGTGLLRLKKHKQTGARRVLLRNSSTGKVIINFNLYGGLNPSQTKKTVMFVGHEGETSQTYNVRMKTEEQAAELKNALEREITFVKAKSDA</sequence>
<evidence type="ECO:0000256" key="5">
    <source>
        <dbReference type="ARBA" id="ARBA00023010"/>
    </source>
</evidence>
<reference evidence="10 11" key="1">
    <citation type="journal article" date="2020" name="ISME J.">
        <title>Uncovering the hidden diversity of litter-decomposition mechanisms in mushroom-forming fungi.</title>
        <authorList>
            <person name="Floudas D."/>
            <person name="Bentzer J."/>
            <person name="Ahren D."/>
            <person name="Johansson T."/>
            <person name="Persson P."/>
            <person name="Tunlid A."/>
        </authorList>
    </citation>
    <scope>NUCLEOTIDE SEQUENCE [LARGE SCALE GENOMIC DNA]</scope>
    <source>
        <strain evidence="10 11">CBS 291.85</strain>
    </source>
</reference>
<dbReference type="PANTHER" id="PTHR38697">
    <property type="entry name" value="NUCLEAR PORE COMPLEX PROTEIN SIMILAR TO S. CEREVISIAE NUP2 (EUROFUNG)"/>
    <property type="match status" value="1"/>
</dbReference>
<comment type="caution">
    <text evidence="10">The sequence shown here is derived from an EMBL/GenBank/DDBJ whole genome shotgun (WGS) entry which is preliminary data.</text>
</comment>
<feature type="domain" description="RanBD1" evidence="9">
    <location>
        <begin position="481"/>
        <end position="601"/>
    </location>
</feature>
<dbReference type="GO" id="GO:0015031">
    <property type="term" value="P:protein transport"/>
    <property type="evidence" value="ECO:0007669"/>
    <property type="project" value="UniProtKB-KW"/>
</dbReference>
<feature type="region of interest" description="Disordered" evidence="8">
    <location>
        <begin position="1"/>
        <end position="134"/>
    </location>
</feature>
<keyword evidence="2" id="KW-0813">Transport</keyword>
<organism evidence="10 11">
    <name type="scientific">Tetrapyrgos nigripes</name>
    <dbReference type="NCBI Taxonomy" id="182062"/>
    <lineage>
        <taxon>Eukaryota</taxon>
        <taxon>Fungi</taxon>
        <taxon>Dikarya</taxon>
        <taxon>Basidiomycota</taxon>
        <taxon>Agaricomycotina</taxon>
        <taxon>Agaricomycetes</taxon>
        <taxon>Agaricomycetidae</taxon>
        <taxon>Agaricales</taxon>
        <taxon>Marasmiineae</taxon>
        <taxon>Marasmiaceae</taxon>
        <taxon>Tetrapyrgos</taxon>
    </lineage>
</organism>
<dbReference type="GO" id="GO:0051028">
    <property type="term" value="P:mRNA transport"/>
    <property type="evidence" value="ECO:0007669"/>
    <property type="project" value="UniProtKB-KW"/>
</dbReference>
<name>A0A8H5GT18_9AGAR</name>
<feature type="compositionally biased region" description="Low complexity" evidence="8">
    <location>
        <begin position="328"/>
        <end position="383"/>
    </location>
</feature>
<feature type="region of interest" description="Disordered" evidence="8">
    <location>
        <begin position="188"/>
        <end position="465"/>
    </location>
</feature>
<proteinExistence type="predicted"/>
<keyword evidence="4" id="KW-0653">Protein transport</keyword>
<dbReference type="PROSITE" id="PS50196">
    <property type="entry name" value="RANBD1"/>
    <property type="match status" value="1"/>
</dbReference>
<feature type="compositionally biased region" description="Low complexity" evidence="8">
    <location>
        <begin position="261"/>
        <end position="317"/>
    </location>
</feature>
<dbReference type="AlphaFoldDB" id="A0A8H5GT18"/>
<evidence type="ECO:0000313" key="10">
    <source>
        <dbReference type="EMBL" id="KAF5370587.1"/>
    </source>
</evidence>
<protein>
    <recommendedName>
        <fullName evidence="9">RanBD1 domain-containing protein</fullName>
    </recommendedName>
</protein>
<evidence type="ECO:0000256" key="2">
    <source>
        <dbReference type="ARBA" id="ARBA00022448"/>
    </source>
</evidence>
<feature type="compositionally biased region" description="Polar residues" evidence="8">
    <location>
        <begin position="247"/>
        <end position="260"/>
    </location>
</feature>
<keyword evidence="3" id="KW-0509">mRNA transport</keyword>
<dbReference type="OrthoDB" id="185618at2759"/>
<dbReference type="PANTHER" id="PTHR38697:SF1">
    <property type="entry name" value="NUCLEAR PORE COMPLEX PROTEIN SIMILAR TO S. CEREVISIAE NUP2 (EUROFUNG)"/>
    <property type="match status" value="1"/>
</dbReference>
<dbReference type="SUPFAM" id="SSF50729">
    <property type="entry name" value="PH domain-like"/>
    <property type="match status" value="1"/>
</dbReference>
<evidence type="ECO:0000256" key="6">
    <source>
        <dbReference type="ARBA" id="ARBA00023132"/>
    </source>
</evidence>
<feature type="compositionally biased region" description="Low complexity" evidence="8">
    <location>
        <begin position="48"/>
        <end position="66"/>
    </location>
</feature>
<dbReference type="InterPro" id="IPR011993">
    <property type="entry name" value="PH-like_dom_sf"/>
</dbReference>
<keyword evidence="5" id="KW-0811">Translocation</keyword>
<keyword evidence="11" id="KW-1185">Reference proteome</keyword>
<dbReference type="CDD" id="cd13170">
    <property type="entry name" value="RanBD_NUP50"/>
    <property type="match status" value="1"/>
</dbReference>
<evidence type="ECO:0000313" key="11">
    <source>
        <dbReference type="Proteomes" id="UP000559256"/>
    </source>
</evidence>
<dbReference type="Pfam" id="PF08911">
    <property type="entry name" value="NUP50"/>
    <property type="match status" value="1"/>
</dbReference>
<feature type="compositionally biased region" description="Low complexity" evidence="8">
    <location>
        <begin position="218"/>
        <end position="245"/>
    </location>
</feature>
<gene>
    <name evidence="10" type="ORF">D9758_001823</name>
</gene>
<feature type="compositionally biased region" description="Low complexity" evidence="8">
    <location>
        <begin position="113"/>
        <end position="125"/>
    </location>
</feature>
<feature type="compositionally biased region" description="Low complexity" evidence="8">
    <location>
        <begin position="78"/>
        <end position="96"/>
    </location>
</feature>
<comment type="subcellular location">
    <subcellularLocation>
        <location evidence="1">Nucleus</location>
        <location evidence="1">Nuclear pore complex</location>
    </subcellularLocation>
</comment>
<dbReference type="InterPro" id="IPR053074">
    <property type="entry name" value="NPC_Nucleoporin"/>
</dbReference>
<evidence type="ECO:0000256" key="3">
    <source>
        <dbReference type="ARBA" id="ARBA00022816"/>
    </source>
</evidence>
<evidence type="ECO:0000256" key="4">
    <source>
        <dbReference type="ARBA" id="ARBA00022927"/>
    </source>
</evidence>
<evidence type="ECO:0000256" key="7">
    <source>
        <dbReference type="ARBA" id="ARBA00023242"/>
    </source>
</evidence>
<dbReference type="Proteomes" id="UP000559256">
    <property type="component" value="Unassembled WGS sequence"/>
</dbReference>
<keyword evidence="7" id="KW-0539">Nucleus</keyword>
<dbReference type="InterPro" id="IPR015007">
    <property type="entry name" value="NUP2/50/61"/>
</dbReference>
<evidence type="ECO:0000256" key="1">
    <source>
        <dbReference type="ARBA" id="ARBA00004567"/>
    </source>
</evidence>
<evidence type="ECO:0000256" key="8">
    <source>
        <dbReference type="SAM" id="MobiDB-lite"/>
    </source>
</evidence>
<dbReference type="Gene3D" id="2.30.29.30">
    <property type="entry name" value="Pleckstrin-homology domain (PH domain)/Phosphotyrosine-binding domain (PTB)"/>
    <property type="match status" value="1"/>
</dbReference>
<accession>A0A8H5GT18</accession>
<evidence type="ECO:0000259" key="9">
    <source>
        <dbReference type="PROSITE" id="PS50196"/>
    </source>
</evidence>
<feature type="compositionally biased region" description="Polar residues" evidence="8">
    <location>
        <begin position="188"/>
        <end position="208"/>
    </location>
</feature>
<dbReference type="InterPro" id="IPR000156">
    <property type="entry name" value="Ran_bind_dom"/>
</dbReference>
<feature type="compositionally biased region" description="Basic and acidic residues" evidence="8">
    <location>
        <begin position="445"/>
        <end position="465"/>
    </location>
</feature>
<dbReference type="EMBL" id="JAACJM010000010">
    <property type="protein sequence ID" value="KAF5370587.1"/>
    <property type="molecule type" value="Genomic_DNA"/>
</dbReference>
<dbReference type="SMART" id="SM00160">
    <property type="entry name" value="RanBD"/>
    <property type="match status" value="1"/>
</dbReference>
<dbReference type="GO" id="GO:0005643">
    <property type="term" value="C:nuclear pore"/>
    <property type="evidence" value="ECO:0007669"/>
    <property type="project" value="UniProtKB-SubCell"/>
</dbReference>
<keyword evidence="6" id="KW-0906">Nuclear pore complex</keyword>
<feature type="compositionally biased region" description="Gly residues" evidence="8">
    <location>
        <begin position="402"/>
        <end position="415"/>
    </location>
</feature>